<dbReference type="Gene3D" id="3.40.50.10710">
    <property type="entry name" value="Metallo-hydrolase/oxidoreductase"/>
    <property type="match status" value="1"/>
</dbReference>
<evidence type="ECO:0000259" key="6">
    <source>
        <dbReference type="SMART" id="SM00849"/>
    </source>
</evidence>
<proteinExistence type="predicted"/>
<dbReference type="InterPro" id="IPR036866">
    <property type="entry name" value="RibonucZ/Hydroxyglut_hydro"/>
</dbReference>
<dbReference type="Gene3D" id="3.60.15.10">
    <property type="entry name" value="Ribonuclease Z/Hydroxyacylglutathione hydrolase-like"/>
    <property type="match status" value="1"/>
</dbReference>
<dbReference type="CDD" id="cd07714">
    <property type="entry name" value="RNaseJ_MBL-fold"/>
    <property type="match status" value="1"/>
</dbReference>
<dbReference type="NCBIfam" id="TIGR00649">
    <property type="entry name" value="MG423"/>
    <property type="match status" value="1"/>
</dbReference>
<dbReference type="EMBL" id="MHWS01000001">
    <property type="protein sequence ID" value="OHB12939.1"/>
    <property type="molecule type" value="Genomic_DNA"/>
</dbReference>
<dbReference type="Pfam" id="PF17770">
    <property type="entry name" value="RNase_J_C"/>
    <property type="match status" value="1"/>
</dbReference>
<dbReference type="GO" id="GO:0046872">
    <property type="term" value="F:metal ion binding"/>
    <property type="evidence" value="ECO:0007669"/>
    <property type="project" value="InterPro"/>
</dbReference>
<evidence type="ECO:0000256" key="5">
    <source>
        <dbReference type="SAM" id="MobiDB-lite"/>
    </source>
</evidence>
<dbReference type="SMART" id="SM00849">
    <property type="entry name" value="Lactamase_B"/>
    <property type="match status" value="1"/>
</dbReference>
<dbReference type="GO" id="GO:0003723">
    <property type="term" value="F:RNA binding"/>
    <property type="evidence" value="ECO:0007669"/>
    <property type="project" value="UniProtKB-KW"/>
</dbReference>
<gene>
    <name evidence="7" type="ORF">A3G46_01750</name>
</gene>
<feature type="region of interest" description="Disordered" evidence="5">
    <location>
        <begin position="1"/>
        <end position="42"/>
    </location>
</feature>
<reference evidence="7 8" key="1">
    <citation type="journal article" date="2016" name="Nat. Commun.">
        <title>Thousands of microbial genomes shed light on interconnected biogeochemical processes in an aquifer system.</title>
        <authorList>
            <person name="Anantharaman K."/>
            <person name="Brown C.T."/>
            <person name="Hug L.A."/>
            <person name="Sharon I."/>
            <person name="Castelle C.J."/>
            <person name="Probst A.J."/>
            <person name="Thomas B.C."/>
            <person name="Singh A."/>
            <person name="Wilkins M.J."/>
            <person name="Karaoz U."/>
            <person name="Brodie E.L."/>
            <person name="Williams K.H."/>
            <person name="Hubbard S.S."/>
            <person name="Banfield J.F."/>
        </authorList>
    </citation>
    <scope>NUCLEOTIDE SEQUENCE [LARGE SCALE GENOMIC DNA]</scope>
</reference>
<dbReference type="InterPro" id="IPR041636">
    <property type="entry name" value="RNase_J_C"/>
</dbReference>
<protein>
    <recommendedName>
        <fullName evidence="6">Metallo-beta-lactamase domain-containing protein</fullName>
    </recommendedName>
</protein>
<dbReference type="Gene3D" id="3.10.20.580">
    <property type="match status" value="1"/>
</dbReference>
<keyword evidence="3" id="KW-0269">Exonuclease</keyword>
<keyword evidence="1" id="KW-0963">Cytoplasm</keyword>
<comment type="caution">
    <text evidence="7">The sequence shown here is derived from an EMBL/GenBank/DDBJ whole genome shotgun (WGS) entry which is preliminary data.</text>
</comment>
<evidence type="ECO:0000256" key="4">
    <source>
        <dbReference type="ARBA" id="ARBA00022884"/>
    </source>
</evidence>
<sequence>MADERINRIRSFHAPEKPKSPKPTSHPTKHKRSPGFFSRKRFSNTNNRFGLIENQKFQPKTTKEAVHLPAVGDSIRIIPLGGTEEIGRNMTAIEIGEDIIIVDIGFQFKDEDSPGIDYILPNTKYLEERKEKIRGVFITHGHLDHIGGIPYIMDRIGYPTIYTRQFGAIMIQKRQEEFTQLKPLDIKVIEGDETIVCGKIRVSTFPISHTIPDSMGLIIQTPYGNIVFVEDVRVDNVKGIPTKEEEQQYERFKNMNVLLLTMDSTSIEKPGFSLSENVVTENIEKFIKETKGRLIIGTFASQVERIIAIIKTAEKYNKKIVVEGRSMKTNLEIIKLLKLSDIKNIIPVEEIENYPPDRIIMLVTGSQGEEFAALMRIANKSHKYVRLRKTDTILLSSSIIPTNFKSIVKLKDNLYRSEAKVITYLDSDIHASGHGNRDELKWIHQRINYKFFMPLHGNHYMLCQHAELAQSIGIPRENIVVPDNGSIVEIQDKGTKIKILKEKAPSDLVMVDGFAVGDVQEVVIRDRKMLADDGMFVVVAIIDLKTGKLRKSPDLISRGFVYLRESQELLGHTRLIIKKTIEETTRGTNPINFDLIKSNVTDDVARFLFQKTAKHPIVIPVILGV</sequence>
<dbReference type="Proteomes" id="UP000177276">
    <property type="component" value="Unassembled WGS sequence"/>
</dbReference>
<keyword evidence="4" id="KW-0694">RNA-binding</keyword>
<feature type="compositionally biased region" description="Basic residues" evidence="5">
    <location>
        <begin position="27"/>
        <end position="42"/>
    </location>
</feature>
<dbReference type="InterPro" id="IPR004613">
    <property type="entry name" value="RNase_J"/>
</dbReference>
<evidence type="ECO:0000256" key="1">
    <source>
        <dbReference type="ARBA" id="ARBA00022490"/>
    </source>
</evidence>
<dbReference type="AlphaFoldDB" id="A0A1G2UU70"/>
<dbReference type="SUPFAM" id="SSF56281">
    <property type="entry name" value="Metallo-hydrolase/oxidoreductase"/>
    <property type="match status" value="1"/>
</dbReference>
<feature type="compositionally biased region" description="Basic and acidic residues" evidence="5">
    <location>
        <begin position="1"/>
        <end position="19"/>
    </location>
</feature>
<dbReference type="Pfam" id="PF00753">
    <property type="entry name" value="Lactamase_B"/>
    <property type="match status" value="1"/>
</dbReference>
<evidence type="ECO:0000313" key="8">
    <source>
        <dbReference type="Proteomes" id="UP000177276"/>
    </source>
</evidence>
<dbReference type="PANTHER" id="PTHR43694">
    <property type="entry name" value="RIBONUCLEASE J"/>
    <property type="match status" value="1"/>
</dbReference>
<organism evidence="7 8">
    <name type="scientific">Candidatus Zambryskibacteria bacterium RIFCSPLOWO2_12_FULL_39_16</name>
    <dbReference type="NCBI Taxonomy" id="1802775"/>
    <lineage>
        <taxon>Bacteria</taxon>
        <taxon>Candidatus Zambryskiibacteriota</taxon>
    </lineage>
</organism>
<evidence type="ECO:0000256" key="2">
    <source>
        <dbReference type="ARBA" id="ARBA00022722"/>
    </source>
</evidence>
<dbReference type="Pfam" id="PF22505">
    <property type="entry name" value="RNase_J_b_CASP"/>
    <property type="match status" value="1"/>
</dbReference>
<dbReference type="InterPro" id="IPR055132">
    <property type="entry name" value="RNase_J_b_CASP"/>
</dbReference>
<keyword evidence="2" id="KW-0540">Nuclease</keyword>
<keyword evidence="3" id="KW-0378">Hydrolase</keyword>
<evidence type="ECO:0000313" key="7">
    <source>
        <dbReference type="EMBL" id="OHB12939.1"/>
    </source>
</evidence>
<evidence type="ECO:0000256" key="3">
    <source>
        <dbReference type="ARBA" id="ARBA00022839"/>
    </source>
</evidence>
<accession>A0A1G2UU70</accession>
<dbReference type="InterPro" id="IPR042173">
    <property type="entry name" value="RNase_J_2"/>
</dbReference>
<dbReference type="InterPro" id="IPR001279">
    <property type="entry name" value="Metallo-B-lactamas"/>
</dbReference>
<dbReference type="PANTHER" id="PTHR43694:SF1">
    <property type="entry name" value="RIBONUCLEASE J"/>
    <property type="match status" value="1"/>
</dbReference>
<feature type="domain" description="Metallo-beta-lactamase" evidence="6">
    <location>
        <begin position="87"/>
        <end position="274"/>
    </location>
</feature>
<dbReference type="GO" id="GO:0004527">
    <property type="term" value="F:exonuclease activity"/>
    <property type="evidence" value="ECO:0007669"/>
    <property type="project" value="UniProtKB-KW"/>
</dbReference>
<name>A0A1G2UU70_9BACT</name>